<keyword evidence="1" id="KW-0378">Hydrolase</keyword>
<dbReference type="SFLD" id="SFLDG01129">
    <property type="entry name" value="C1.5:_HAD__Beta-PGM__Phosphata"/>
    <property type="match status" value="1"/>
</dbReference>
<reference evidence="1 2" key="1">
    <citation type="submission" date="2017-03" db="EMBL/GenBank/DDBJ databases">
        <authorList>
            <person name="Afonso C.L."/>
            <person name="Miller P.J."/>
            <person name="Scott M.A."/>
            <person name="Spackman E."/>
            <person name="Goraichik I."/>
            <person name="Dimitrov K.M."/>
            <person name="Suarez D.L."/>
            <person name="Swayne D.E."/>
        </authorList>
    </citation>
    <scope>NUCLEOTIDE SEQUENCE [LARGE SCALE GENOMIC DNA]</scope>
    <source>
        <strain evidence="1 2">CECT 7066</strain>
    </source>
</reference>
<dbReference type="Proteomes" id="UP000193870">
    <property type="component" value="Unassembled WGS sequence"/>
</dbReference>
<dbReference type="SUPFAM" id="SSF56784">
    <property type="entry name" value="HAD-like"/>
    <property type="match status" value="1"/>
</dbReference>
<organism evidence="1 2">
    <name type="scientific">Palleronia marisminoris</name>
    <dbReference type="NCBI Taxonomy" id="315423"/>
    <lineage>
        <taxon>Bacteria</taxon>
        <taxon>Pseudomonadati</taxon>
        <taxon>Pseudomonadota</taxon>
        <taxon>Alphaproteobacteria</taxon>
        <taxon>Rhodobacterales</taxon>
        <taxon>Roseobacteraceae</taxon>
        <taxon>Palleronia</taxon>
    </lineage>
</organism>
<dbReference type="AlphaFoldDB" id="A0A1Y5SEU3"/>
<dbReference type="SFLD" id="SFLDS00003">
    <property type="entry name" value="Haloacid_Dehalogenase"/>
    <property type="match status" value="1"/>
</dbReference>
<dbReference type="STRING" id="315423.SAMN04488020_10434"/>
<dbReference type="PANTHER" id="PTHR12725">
    <property type="entry name" value="HALOACID DEHALOGENASE-LIKE HYDROLASE"/>
    <property type="match status" value="1"/>
</dbReference>
<evidence type="ECO:0000313" key="2">
    <source>
        <dbReference type="Proteomes" id="UP000193870"/>
    </source>
</evidence>
<dbReference type="Gene3D" id="1.10.150.450">
    <property type="match status" value="1"/>
</dbReference>
<dbReference type="NCBIfam" id="TIGR01509">
    <property type="entry name" value="HAD-SF-IA-v3"/>
    <property type="match status" value="1"/>
</dbReference>
<dbReference type="NCBIfam" id="TIGR01993">
    <property type="entry name" value="Pyr-5-nucltdase"/>
    <property type="match status" value="1"/>
</dbReference>
<dbReference type="OrthoDB" id="9803141at2"/>
<dbReference type="InterPro" id="IPR036412">
    <property type="entry name" value="HAD-like_sf"/>
</dbReference>
<name>A0A1Y5SEU3_9RHOB</name>
<sequence length="220" mass="23968">MTIDTWIFDLDDTLYPPESGIVAAIEARMTDWIAQRLGVEPAEADRLRHAYWRDYGGTLPGLVARHGIAPETFLADVHDIPLTGLAADPALGTALAALPGRRVVFTNGSAWHAERILRARGLTDHFHGTFTIEHADFVAKPDARAFDSAFRALDIDPTCAAMFEDSPANLRIPHARGVCTVLVGPRAVEEPFIDHHAPDLTAFLSQVGIGGFPARPRHLP</sequence>
<gene>
    <name evidence="1" type="ORF">PAM7066_01657</name>
</gene>
<accession>A0A1Y5SEU3</accession>
<proteinExistence type="predicted"/>
<dbReference type="SFLD" id="SFLDG01132">
    <property type="entry name" value="C1.5.3:_5'-Nucleotidase_Like"/>
    <property type="match status" value="1"/>
</dbReference>
<evidence type="ECO:0000313" key="1">
    <source>
        <dbReference type="EMBL" id="SLN39150.1"/>
    </source>
</evidence>
<dbReference type="GO" id="GO:0016787">
    <property type="term" value="F:hydrolase activity"/>
    <property type="evidence" value="ECO:0007669"/>
    <property type="project" value="UniProtKB-KW"/>
</dbReference>
<protein>
    <submittedName>
        <fullName evidence="1">Haloacid dehalogenase-like hydrolase</fullName>
    </submittedName>
</protein>
<dbReference type="InterPro" id="IPR006439">
    <property type="entry name" value="HAD-SF_hydro_IA"/>
</dbReference>
<dbReference type="PANTHER" id="PTHR12725:SF117">
    <property type="entry name" value="HALOACID DEHALOGENASE-LIKE HYDROLASE"/>
    <property type="match status" value="1"/>
</dbReference>
<dbReference type="InterPro" id="IPR023214">
    <property type="entry name" value="HAD_sf"/>
</dbReference>
<dbReference type="InterPro" id="IPR010237">
    <property type="entry name" value="Pyr-5-nucltdase"/>
</dbReference>
<keyword evidence="2" id="KW-1185">Reference proteome</keyword>
<dbReference type="Pfam" id="PF00702">
    <property type="entry name" value="Hydrolase"/>
    <property type="match status" value="1"/>
</dbReference>
<dbReference type="EMBL" id="FWFV01000004">
    <property type="protein sequence ID" value="SLN39150.1"/>
    <property type="molecule type" value="Genomic_DNA"/>
</dbReference>
<dbReference type="RefSeq" id="WP_085853668.1">
    <property type="nucleotide sequence ID" value="NZ_FOPF01000004.1"/>
</dbReference>
<dbReference type="Gene3D" id="3.40.50.1000">
    <property type="entry name" value="HAD superfamily/HAD-like"/>
    <property type="match status" value="1"/>
</dbReference>